<dbReference type="EMBL" id="JAGRRH010000018">
    <property type="protein sequence ID" value="KAG7351395.1"/>
    <property type="molecule type" value="Genomic_DNA"/>
</dbReference>
<organism evidence="2 3">
    <name type="scientific">Nitzschia inconspicua</name>
    <dbReference type="NCBI Taxonomy" id="303405"/>
    <lineage>
        <taxon>Eukaryota</taxon>
        <taxon>Sar</taxon>
        <taxon>Stramenopiles</taxon>
        <taxon>Ochrophyta</taxon>
        <taxon>Bacillariophyta</taxon>
        <taxon>Bacillariophyceae</taxon>
        <taxon>Bacillariophycidae</taxon>
        <taxon>Bacillariales</taxon>
        <taxon>Bacillariaceae</taxon>
        <taxon>Nitzschia</taxon>
    </lineage>
</organism>
<dbReference type="AlphaFoldDB" id="A0A9K3KWQ1"/>
<sequence length="168" mass="18568">MAPTSSGKKLRQADKASRELKNKQSTSRYFSDTPRNRHESFSSKRSSSVRSKRAQNQEKGCKKPQKPTRQLNDIKIGETEAMNESEISLALPDLQISSNPSIRNAPSITKNTKSLVGKGVVRRRKRGLLTVSGDSSVLSSHPTHDNSVGPANIFKAHDKERSQSRGLN</sequence>
<dbReference type="Proteomes" id="UP000693970">
    <property type="component" value="Unassembled WGS sequence"/>
</dbReference>
<evidence type="ECO:0000313" key="2">
    <source>
        <dbReference type="EMBL" id="KAG7351395.1"/>
    </source>
</evidence>
<evidence type="ECO:0000256" key="1">
    <source>
        <dbReference type="SAM" id="MobiDB-lite"/>
    </source>
</evidence>
<reference evidence="2" key="1">
    <citation type="journal article" date="2021" name="Sci. Rep.">
        <title>Diploid genomic architecture of Nitzschia inconspicua, an elite biomass production diatom.</title>
        <authorList>
            <person name="Oliver A."/>
            <person name="Podell S."/>
            <person name="Pinowska A."/>
            <person name="Traller J.C."/>
            <person name="Smith S.R."/>
            <person name="McClure R."/>
            <person name="Beliaev A."/>
            <person name="Bohutskyi P."/>
            <person name="Hill E.A."/>
            <person name="Rabines A."/>
            <person name="Zheng H."/>
            <person name="Allen L.Z."/>
            <person name="Kuo A."/>
            <person name="Grigoriev I.V."/>
            <person name="Allen A.E."/>
            <person name="Hazlebeck D."/>
            <person name="Allen E.E."/>
        </authorList>
    </citation>
    <scope>NUCLEOTIDE SEQUENCE</scope>
    <source>
        <strain evidence="2">Hildebrandi</strain>
    </source>
</reference>
<gene>
    <name evidence="2" type="ORF">IV203_010755</name>
</gene>
<feature type="compositionally biased region" description="Basic and acidic residues" evidence="1">
    <location>
        <begin position="155"/>
        <end position="168"/>
    </location>
</feature>
<protein>
    <submittedName>
        <fullName evidence="2">Uncharacterized protein</fullName>
    </submittedName>
</protein>
<reference evidence="2" key="2">
    <citation type="submission" date="2021-04" db="EMBL/GenBank/DDBJ databases">
        <authorList>
            <person name="Podell S."/>
        </authorList>
    </citation>
    <scope>NUCLEOTIDE SEQUENCE</scope>
    <source>
        <strain evidence="2">Hildebrandi</strain>
    </source>
</reference>
<proteinExistence type="predicted"/>
<comment type="caution">
    <text evidence="2">The sequence shown here is derived from an EMBL/GenBank/DDBJ whole genome shotgun (WGS) entry which is preliminary data.</text>
</comment>
<keyword evidence="3" id="KW-1185">Reference proteome</keyword>
<accession>A0A9K3KWQ1</accession>
<name>A0A9K3KWQ1_9STRA</name>
<feature type="region of interest" description="Disordered" evidence="1">
    <location>
        <begin position="132"/>
        <end position="168"/>
    </location>
</feature>
<feature type="compositionally biased region" description="Polar residues" evidence="1">
    <location>
        <begin position="132"/>
        <end position="141"/>
    </location>
</feature>
<evidence type="ECO:0000313" key="3">
    <source>
        <dbReference type="Proteomes" id="UP000693970"/>
    </source>
</evidence>
<feature type="compositionally biased region" description="Basic and acidic residues" evidence="1">
    <location>
        <begin position="11"/>
        <end position="22"/>
    </location>
</feature>
<feature type="region of interest" description="Disordered" evidence="1">
    <location>
        <begin position="1"/>
        <end position="79"/>
    </location>
</feature>